<accession>A0ABT1UAC7</accession>
<name>A0ABT1UAC7_9GAMM</name>
<keyword evidence="1" id="KW-1133">Transmembrane helix</keyword>
<gene>
    <name evidence="2" type="ORF">NP596_20380</name>
</gene>
<evidence type="ECO:0000256" key="1">
    <source>
        <dbReference type="SAM" id="Phobius"/>
    </source>
</evidence>
<dbReference type="EMBL" id="JANIBK010000235">
    <property type="protein sequence ID" value="MCQ8130823.1"/>
    <property type="molecule type" value="Genomic_DNA"/>
</dbReference>
<keyword evidence="1" id="KW-0812">Transmembrane</keyword>
<keyword evidence="3" id="KW-1185">Reference proteome</keyword>
<evidence type="ECO:0000313" key="3">
    <source>
        <dbReference type="Proteomes" id="UP001524586"/>
    </source>
</evidence>
<evidence type="ECO:0000313" key="2">
    <source>
        <dbReference type="EMBL" id="MCQ8130823.1"/>
    </source>
</evidence>
<feature type="transmembrane region" description="Helical" evidence="1">
    <location>
        <begin position="54"/>
        <end position="76"/>
    </location>
</feature>
<evidence type="ECO:0008006" key="4">
    <source>
        <dbReference type="Google" id="ProtNLM"/>
    </source>
</evidence>
<feature type="transmembrane region" description="Helical" evidence="1">
    <location>
        <begin position="25"/>
        <end position="42"/>
    </location>
</feature>
<keyword evidence="1" id="KW-0472">Membrane</keyword>
<protein>
    <recommendedName>
        <fullName evidence="4">DUF2523 domain-containing protein</fullName>
    </recommendedName>
</protein>
<reference evidence="2 3" key="1">
    <citation type="submission" date="2022-07" db="EMBL/GenBank/DDBJ databases">
        <title>Methylomonas rivi sp. nov., Methylomonas rosea sp. nov., Methylomonas aureus sp. nov. and Methylomonas subterranea sp. nov., four novel methanotrophs isolated from a freshwater creek and the deep terrestrial subsurface.</title>
        <authorList>
            <person name="Abin C."/>
            <person name="Sankaranarayanan K."/>
            <person name="Garner C."/>
            <person name="Sindelar R."/>
            <person name="Kotary K."/>
            <person name="Garner R."/>
            <person name="Barclay S."/>
            <person name="Lawson P."/>
            <person name="Krumholz L."/>
        </authorList>
    </citation>
    <scope>NUCLEOTIDE SEQUENCE [LARGE SCALE GENOMIC DNA]</scope>
    <source>
        <strain evidence="2 3">WSC-6</strain>
    </source>
</reference>
<proteinExistence type="predicted"/>
<sequence>MGALISALATFLSGASVAKFIATKAVLAFLFVVILPIILWNVSMEIAQAVFDWVFAALPLPPAIQSFTGMAGWFLVTMQIPQAISVVVSSLAGRFVISSALRLL</sequence>
<comment type="caution">
    <text evidence="2">The sequence shown here is derived from an EMBL/GenBank/DDBJ whole genome shotgun (WGS) entry which is preliminary data.</text>
</comment>
<organism evidence="2 3">
    <name type="scientific">Methylomonas rivi</name>
    <dbReference type="NCBI Taxonomy" id="2952226"/>
    <lineage>
        <taxon>Bacteria</taxon>
        <taxon>Pseudomonadati</taxon>
        <taxon>Pseudomonadota</taxon>
        <taxon>Gammaproteobacteria</taxon>
        <taxon>Methylococcales</taxon>
        <taxon>Methylococcaceae</taxon>
        <taxon>Methylomonas</taxon>
    </lineage>
</organism>
<dbReference type="Proteomes" id="UP001524586">
    <property type="component" value="Unassembled WGS sequence"/>
</dbReference>
<dbReference type="RefSeq" id="WP_256617224.1">
    <property type="nucleotide sequence ID" value="NZ_JANIBK010000235.1"/>
</dbReference>